<proteinExistence type="inferred from homology"/>
<feature type="transmembrane region" description="Helical" evidence="6">
    <location>
        <begin position="196"/>
        <end position="213"/>
    </location>
</feature>
<keyword evidence="5 6" id="KW-0472">Membrane</keyword>
<gene>
    <name evidence="8" type="ORF">A1355_21825</name>
</gene>
<dbReference type="InterPro" id="IPR032816">
    <property type="entry name" value="VTT_dom"/>
</dbReference>
<feature type="transmembrane region" description="Helical" evidence="6">
    <location>
        <begin position="129"/>
        <end position="148"/>
    </location>
</feature>
<dbReference type="Proteomes" id="UP000077628">
    <property type="component" value="Unassembled WGS sequence"/>
</dbReference>
<evidence type="ECO:0000256" key="2">
    <source>
        <dbReference type="ARBA" id="ARBA00022475"/>
    </source>
</evidence>
<comment type="subcellular location">
    <subcellularLocation>
        <location evidence="1 6">Cell membrane</location>
        <topology evidence="1 6">Multi-pass membrane protein</topology>
    </subcellularLocation>
</comment>
<dbReference type="PANTHER" id="PTHR12677">
    <property type="entry name" value="GOLGI APPARATUS MEMBRANE PROTEIN TVP38-RELATED"/>
    <property type="match status" value="1"/>
</dbReference>
<dbReference type="GO" id="GO:0005886">
    <property type="term" value="C:plasma membrane"/>
    <property type="evidence" value="ECO:0007669"/>
    <property type="project" value="UniProtKB-SubCell"/>
</dbReference>
<name>A0A177NZ32_9GAMM</name>
<evidence type="ECO:0000259" key="7">
    <source>
        <dbReference type="Pfam" id="PF09335"/>
    </source>
</evidence>
<evidence type="ECO:0000256" key="3">
    <source>
        <dbReference type="ARBA" id="ARBA00022692"/>
    </source>
</evidence>
<feature type="transmembrane region" description="Helical" evidence="6">
    <location>
        <begin position="84"/>
        <end position="105"/>
    </location>
</feature>
<keyword evidence="4 6" id="KW-1133">Transmembrane helix</keyword>
<comment type="similarity">
    <text evidence="6">Belongs to the TVP38/TMEM64 family.</text>
</comment>
<accession>A0A177NZ32</accession>
<evidence type="ECO:0000256" key="1">
    <source>
        <dbReference type="ARBA" id="ARBA00004651"/>
    </source>
</evidence>
<protein>
    <recommendedName>
        <fullName evidence="6">TVP38/TMEM64 family membrane protein</fullName>
    </recommendedName>
</protein>
<keyword evidence="2 6" id="KW-1003">Cell membrane</keyword>
<feature type="transmembrane region" description="Helical" evidence="6">
    <location>
        <begin position="47"/>
        <end position="72"/>
    </location>
</feature>
<evidence type="ECO:0000313" key="8">
    <source>
        <dbReference type="EMBL" id="OAI23275.1"/>
    </source>
</evidence>
<evidence type="ECO:0000256" key="5">
    <source>
        <dbReference type="ARBA" id="ARBA00023136"/>
    </source>
</evidence>
<evidence type="ECO:0000256" key="6">
    <source>
        <dbReference type="RuleBase" id="RU366058"/>
    </source>
</evidence>
<dbReference type="InterPro" id="IPR015414">
    <property type="entry name" value="TMEM64"/>
</dbReference>
<keyword evidence="3 6" id="KW-0812">Transmembrane</keyword>
<dbReference type="EMBL" id="LUUK01000064">
    <property type="protein sequence ID" value="OAI23275.1"/>
    <property type="molecule type" value="Genomic_DNA"/>
</dbReference>
<dbReference type="PANTHER" id="PTHR12677:SF59">
    <property type="entry name" value="GOLGI APPARATUS MEMBRANE PROTEIN TVP38-RELATED"/>
    <property type="match status" value="1"/>
</dbReference>
<evidence type="ECO:0000256" key="4">
    <source>
        <dbReference type="ARBA" id="ARBA00022989"/>
    </source>
</evidence>
<organism evidence="8 9">
    <name type="scientific">Methylomonas koyamae</name>
    <dbReference type="NCBI Taxonomy" id="702114"/>
    <lineage>
        <taxon>Bacteria</taxon>
        <taxon>Pseudomonadati</taxon>
        <taxon>Pseudomonadota</taxon>
        <taxon>Gammaproteobacteria</taxon>
        <taxon>Methylococcales</taxon>
        <taxon>Methylococcaceae</taxon>
        <taxon>Methylomonas</taxon>
    </lineage>
</organism>
<sequence length="223" mass="25128">MKKYALALLFILFLAVSIYYADNLTLETVKTNKVWLSRFIQDHYSFSVILFFLACVVFVNSPVPAAAVIKVLGGYCFGFYLGAIYNVGATILACLVGFAISRYALKGWFEKSYYDRIKNIDTELEHNGFYYFLSLRLVMVVPYFIINITAGISRVSFRQYCLSTILGVLPTSLIYANGGEKLERIASFNQLLEPPVIAAILLVAVVSLVPVLVKKLWIKRKTN</sequence>
<comment type="caution">
    <text evidence="6">Lacks conserved residue(s) required for the propagation of feature annotation.</text>
</comment>
<reference evidence="9" key="1">
    <citation type="submission" date="2016-03" db="EMBL/GenBank/DDBJ databases">
        <authorList>
            <person name="Heylen K."/>
            <person name="De Vos P."/>
            <person name="Vekeman B."/>
        </authorList>
    </citation>
    <scope>NUCLEOTIDE SEQUENCE [LARGE SCALE GENOMIC DNA]</scope>
    <source>
        <strain evidence="9">R-45383</strain>
    </source>
</reference>
<keyword evidence="9" id="KW-1185">Reference proteome</keyword>
<dbReference type="Pfam" id="PF09335">
    <property type="entry name" value="VTT_dom"/>
    <property type="match status" value="1"/>
</dbReference>
<dbReference type="STRING" id="702114.A1355_21825"/>
<comment type="caution">
    <text evidence="8">The sequence shown here is derived from an EMBL/GenBank/DDBJ whole genome shotgun (WGS) entry which is preliminary data.</text>
</comment>
<dbReference type="AlphaFoldDB" id="A0A177NZ32"/>
<feature type="domain" description="VTT" evidence="7">
    <location>
        <begin position="67"/>
        <end position="180"/>
    </location>
</feature>
<evidence type="ECO:0000313" key="9">
    <source>
        <dbReference type="Proteomes" id="UP000077628"/>
    </source>
</evidence>